<dbReference type="KEGG" id="cvr:CHLNCDRAFT_136993"/>
<feature type="transmembrane region" description="Helical" evidence="6">
    <location>
        <begin position="71"/>
        <end position="93"/>
    </location>
</feature>
<evidence type="ECO:0000313" key="8">
    <source>
        <dbReference type="Proteomes" id="UP000008141"/>
    </source>
</evidence>
<dbReference type="AlphaFoldDB" id="E1ZLR8"/>
<sequence>MSFEPILILYAFLAVVQLILTMLPGVWYTRKGTVNGGMRRALSGMAFNLMLPAVAFINIAGQVTADTIVGYWPFAMNTCVSTLVGMGLGWVVNEVVGTPRHLRYHVVAACGYGNLNSAVVQIFGYPMAKWLLRRRVAPRSFVEVLHDMSTVSLKGMPRPPSIKEGELPEAAEEDKALNGAEAGSGAAARKGGGGGKGGGAEAGSSGDLPIQRKARLRKTWQQ</sequence>
<feature type="compositionally biased region" description="Low complexity" evidence="5">
    <location>
        <begin position="179"/>
        <end position="189"/>
    </location>
</feature>
<evidence type="ECO:0000256" key="1">
    <source>
        <dbReference type="ARBA" id="ARBA00004141"/>
    </source>
</evidence>
<dbReference type="InParanoid" id="E1ZLR8"/>
<dbReference type="FunCoup" id="E1ZLR8">
    <property type="interactions" value="530"/>
</dbReference>
<evidence type="ECO:0000313" key="7">
    <source>
        <dbReference type="EMBL" id="EFN53312.1"/>
    </source>
</evidence>
<dbReference type="Proteomes" id="UP000008141">
    <property type="component" value="Unassembled WGS sequence"/>
</dbReference>
<evidence type="ECO:0000256" key="3">
    <source>
        <dbReference type="ARBA" id="ARBA00022989"/>
    </source>
</evidence>
<dbReference type="RefSeq" id="XP_005845414.1">
    <property type="nucleotide sequence ID" value="XM_005845352.1"/>
</dbReference>
<evidence type="ECO:0000256" key="6">
    <source>
        <dbReference type="SAM" id="Phobius"/>
    </source>
</evidence>
<feature type="transmembrane region" description="Helical" evidence="6">
    <location>
        <begin position="6"/>
        <end position="29"/>
    </location>
</feature>
<proteinExistence type="predicted"/>
<keyword evidence="3 6" id="KW-1133">Transmembrane helix</keyword>
<dbReference type="Pfam" id="PF03547">
    <property type="entry name" value="Mem_trans"/>
    <property type="match status" value="1"/>
</dbReference>
<gene>
    <name evidence="7" type="ORF">CHLNCDRAFT_136993</name>
</gene>
<evidence type="ECO:0000256" key="2">
    <source>
        <dbReference type="ARBA" id="ARBA00022692"/>
    </source>
</evidence>
<reference evidence="7 8" key="1">
    <citation type="journal article" date="2010" name="Plant Cell">
        <title>The Chlorella variabilis NC64A genome reveals adaptation to photosymbiosis, coevolution with viruses, and cryptic sex.</title>
        <authorList>
            <person name="Blanc G."/>
            <person name="Duncan G."/>
            <person name="Agarkova I."/>
            <person name="Borodovsky M."/>
            <person name="Gurnon J."/>
            <person name="Kuo A."/>
            <person name="Lindquist E."/>
            <person name="Lucas S."/>
            <person name="Pangilinan J."/>
            <person name="Polle J."/>
            <person name="Salamov A."/>
            <person name="Terry A."/>
            <person name="Yamada T."/>
            <person name="Dunigan D.D."/>
            <person name="Grigoriev I.V."/>
            <person name="Claverie J.M."/>
            <person name="Van Etten J.L."/>
        </authorList>
    </citation>
    <scope>NUCLEOTIDE SEQUENCE [LARGE SCALE GENOMIC DNA]</scope>
    <source>
        <strain evidence="7 8">NC64A</strain>
    </source>
</reference>
<dbReference type="GO" id="GO:0016020">
    <property type="term" value="C:membrane"/>
    <property type="evidence" value="ECO:0007669"/>
    <property type="project" value="UniProtKB-SubCell"/>
</dbReference>
<dbReference type="PANTHER" id="PTHR31419">
    <property type="entry name" value="PROTEIN PIN-LIKES 2"/>
    <property type="match status" value="1"/>
</dbReference>
<protein>
    <submittedName>
        <fullName evidence="7">Uncharacterized protein</fullName>
    </submittedName>
</protein>
<evidence type="ECO:0000256" key="5">
    <source>
        <dbReference type="SAM" id="MobiDB-lite"/>
    </source>
</evidence>
<feature type="transmembrane region" description="Helical" evidence="6">
    <location>
        <begin position="41"/>
        <end position="59"/>
    </location>
</feature>
<dbReference type="InterPro" id="IPR004776">
    <property type="entry name" value="Mem_transp_PIN-like"/>
</dbReference>
<keyword evidence="4 6" id="KW-0472">Membrane</keyword>
<dbReference type="GeneID" id="17352642"/>
<feature type="compositionally biased region" description="Gly residues" evidence="5">
    <location>
        <begin position="190"/>
        <end position="201"/>
    </location>
</feature>
<feature type="compositionally biased region" description="Basic residues" evidence="5">
    <location>
        <begin position="212"/>
        <end position="222"/>
    </location>
</feature>
<organism evidence="8">
    <name type="scientific">Chlorella variabilis</name>
    <name type="common">Green alga</name>
    <dbReference type="NCBI Taxonomy" id="554065"/>
    <lineage>
        <taxon>Eukaryota</taxon>
        <taxon>Viridiplantae</taxon>
        <taxon>Chlorophyta</taxon>
        <taxon>core chlorophytes</taxon>
        <taxon>Trebouxiophyceae</taxon>
        <taxon>Chlorellales</taxon>
        <taxon>Chlorellaceae</taxon>
        <taxon>Chlorella clade</taxon>
        <taxon>Chlorella</taxon>
    </lineage>
</organism>
<evidence type="ECO:0000256" key="4">
    <source>
        <dbReference type="ARBA" id="ARBA00023136"/>
    </source>
</evidence>
<dbReference type="GO" id="GO:0080162">
    <property type="term" value="P:endoplasmic reticulum to cytosol auxin transport"/>
    <property type="evidence" value="ECO:0007669"/>
    <property type="project" value="InterPro"/>
</dbReference>
<dbReference type="PANTHER" id="PTHR31419:SF1">
    <property type="entry name" value="PROTEIN PIN-LIKES 6"/>
    <property type="match status" value="1"/>
</dbReference>
<dbReference type="OrthoDB" id="191139at2759"/>
<dbReference type="STRING" id="554065.E1ZLR8"/>
<keyword evidence="2 6" id="KW-0812">Transmembrane</keyword>
<name>E1ZLR8_CHLVA</name>
<feature type="region of interest" description="Disordered" evidence="5">
    <location>
        <begin position="155"/>
        <end position="222"/>
    </location>
</feature>
<accession>E1ZLR8</accession>
<dbReference type="InterPro" id="IPR039305">
    <property type="entry name" value="PILS2/6"/>
</dbReference>
<dbReference type="EMBL" id="GL433852">
    <property type="protein sequence ID" value="EFN53312.1"/>
    <property type="molecule type" value="Genomic_DNA"/>
</dbReference>
<comment type="subcellular location">
    <subcellularLocation>
        <location evidence="1">Membrane</location>
        <topology evidence="1">Multi-pass membrane protein</topology>
    </subcellularLocation>
</comment>
<keyword evidence="8" id="KW-1185">Reference proteome</keyword>